<feature type="compositionally biased region" description="Polar residues" evidence="1">
    <location>
        <begin position="101"/>
        <end position="116"/>
    </location>
</feature>
<gene>
    <name evidence="2" type="ORF">EXIGLDRAFT_720923</name>
</gene>
<reference evidence="2 3" key="1">
    <citation type="journal article" date="2016" name="Mol. Biol. Evol.">
        <title>Comparative Genomics of Early-Diverging Mushroom-Forming Fungi Provides Insights into the Origins of Lignocellulose Decay Capabilities.</title>
        <authorList>
            <person name="Nagy L.G."/>
            <person name="Riley R."/>
            <person name="Tritt A."/>
            <person name="Adam C."/>
            <person name="Daum C."/>
            <person name="Floudas D."/>
            <person name="Sun H."/>
            <person name="Yadav J.S."/>
            <person name="Pangilinan J."/>
            <person name="Larsson K.H."/>
            <person name="Matsuura K."/>
            <person name="Barry K."/>
            <person name="Labutti K."/>
            <person name="Kuo R."/>
            <person name="Ohm R.A."/>
            <person name="Bhattacharya S.S."/>
            <person name="Shirouzu T."/>
            <person name="Yoshinaga Y."/>
            <person name="Martin F.M."/>
            <person name="Grigoriev I.V."/>
            <person name="Hibbett D.S."/>
        </authorList>
    </citation>
    <scope>NUCLEOTIDE SEQUENCE [LARGE SCALE GENOMIC DNA]</scope>
    <source>
        <strain evidence="2 3">HHB12029</strain>
    </source>
</reference>
<evidence type="ECO:0000313" key="2">
    <source>
        <dbReference type="EMBL" id="KZW00692.1"/>
    </source>
</evidence>
<dbReference type="InParanoid" id="A0A165NFZ7"/>
<evidence type="ECO:0000313" key="3">
    <source>
        <dbReference type="Proteomes" id="UP000077266"/>
    </source>
</evidence>
<dbReference type="OrthoDB" id="3269282at2759"/>
<feature type="region of interest" description="Disordered" evidence="1">
    <location>
        <begin position="16"/>
        <end position="148"/>
    </location>
</feature>
<accession>A0A165NFZ7</accession>
<dbReference type="AlphaFoldDB" id="A0A165NFZ7"/>
<sequence>MPSVDLALCSEYQEKWSTGARRRRRSSSSASRESGVPLGNRISMDLVRVDELPSTSALDDQEESDDCHLFPLPCGKRKTKSRAGDAMLSGSEDDQSGSGSLTPQSSDEACPTNGTALSIVRDCSTPSLTPTSEYDELPLPSPTLSTLRTPPPPLFIPIADSKPLTIEPVMVPVIREPMSVSPTSSPSSSPVRTRLLSASASFIRGAVAAAATPSASAGTGIGYR</sequence>
<evidence type="ECO:0000256" key="1">
    <source>
        <dbReference type="SAM" id="MobiDB-lite"/>
    </source>
</evidence>
<dbReference type="Proteomes" id="UP000077266">
    <property type="component" value="Unassembled WGS sequence"/>
</dbReference>
<keyword evidence="3" id="KW-1185">Reference proteome</keyword>
<dbReference type="EMBL" id="KV425899">
    <property type="protein sequence ID" value="KZW00692.1"/>
    <property type="molecule type" value="Genomic_DNA"/>
</dbReference>
<protein>
    <submittedName>
        <fullName evidence="2">Uncharacterized protein</fullName>
    </submittedName>
</protein>
<organism evidence="2 3">
    <name type="scientific">Exidia glandulosa HHB12029</name>
    <dbReference type="NCBI Taxonomy" id="1314781"/>
    <lineage>
        <taxon>Eukaryota</taxon>
        <taxon>Fungi</taxon>
        <taxon>Dikarya</taxon>
        <taxon>Basidiomycota</taxon>
        <taxon>Agaricomycotina</taxon>
        <taxon>Agaricomycetes</taxon>
        <taxon>Auriculariales</taxon>
        <taxon>Exidiaceae</taxon>
        <taxon>Exidia</taxon>
    </lineage>
</organism>
<name>A0A165NFZ7_EXIGL</name>
<proteinExistence type="predicted"/>